<gene>
    <name evidence="2" type="ORF">SAMN05660748_0880</name>
</gene>
<evidence type="ECO:0000313" key="3">
    <source>
        <dbReference type="Proteomes" id="UP000219435"/>
    </source>
</evidence>
<proteinExistence type="predicted"/>
<sequence>MAGRLRGAASLGLVVPPGTALVPGVRFADPAWTAQVLDARTPRRGPVERGTVATVWWYSASTVLVTPSLAGLVAGIPLSARLADLTVALLPGPTPIAAVAPTGAADPAADLRGTLAAVVAAVAEAGGVRERPLWAIATDALANALLTLGRATGRVPEVTALARPLAEAIGTPLPLPRYEDVGRARFTRRASCCLLYRMPAGSLCTSCPRRPPAERHALLEDVARRW</sequence>
<organism evidence="2 3">
    <name type="scientific">Blastococcus aggregatus</name>
    <dbReference type="NCBI Taxonomy" id="38502"/>
    <lineage>
        <taxon>Bacteria</taxon>
        <taxon>Bacillati</taxon>
        <taxon>Actinomycetota</taxon>
        <taxon>Actinomycetes</taxon>
        <taxon>Geodermatophilales</taxon>
        <taxon>Geodermatophilaceae</taxon>
        <taxon>Blastococcus</taxon>
    </lineage>
</organism>
<name>A0A285V0E4_9ACTN</name>
<protein>
    <submittedName>
        <fullName evidence="2">FhuF 2Fe-2S C-terminal domain-containing protein</fullName>
    </submittedName>
</protein>
<dbReference type="EMBL" id="OBQI01000001">
    <property type="protein sequence ID" value="SOC47542.1"/>
    <property type="molecule type" value="Genomic_DNA"/>
</dbReference>
<dbReference type="GO" id="GO:0051537">
    <property type="term" value="F:2 iron, 2 sulfur cluster binding"/>
    <property type="evidence" value="ECO:0007669"/>
    <property type="project" value="InterPro"/>
</dbReference>
<accession>A0A285V0E4</accession>
<dbReference type="Proteomes" id="UP000219435">
    <property type="component" value="Unassembled WGS sequence"/>
</dbReference>
<reference evidence="3" key="1">
    <citation type="submission" date="2017-08" db="EMBL/GenBank/DDBJ databases">
        <authorList>
            <person name="Varghese N."/>
            <person name="Submissions S."/>
        </authorList>
    </citation>
    <scope>NUCLEOTIDE SEQUENCE [LARGE SCALE GENOMIC DNA]</scope>
    <source>
        <strain evidence="3">DSM 4725</strain>
    </source>
</reference>
<evidence type="ECO:0000313" key="2">
    <source>
        <dbReference type="EMBL" id="SOC47542.1"/>
    </source>
</evidence>
<dbReference type="Pfam" id="PF11575">
    <property type="entry name" value="FhuF_C"/>
    <property type="match status" value="1"/>
</dbReference>
<evidence type="ECO:0000259" key="1">
    <source>
        <dbReference type="Pfam" id="PF11575"/>
    </source>
</evidence>
<dbReference type="InterPro" id="IPR024726">
    <property type="entry name" value="FhuF_C"/>
</dbReference>
<dbReference type="AlphaFoldDB" id="A0A285V0E4"/>
<keyword evidence="3" id="KW-1185">Reference proteome</keyword>
<feature type="domain" description="Ferric siderophore reductase C-terminal" evidence="1">
    <location>
        <begin position="189"/>
        <end position="209"/>
    </location>
</feature>